<dbReference type="EMBL" id="LTAN01000003">
    <property type="protein sequence ID" value="OBR12201.1"/>
    <property type="molecule type" value="Genomic_DNA"/>
</dbReference>
<dbReference type="InterPro" id="IPR011990">
    <property type="entry name" value="TPR-like_helical_dom_sf"/>
</dbReference>
<reference evidence="4" key="1">
    <citation type="journal article" date="2017" name="BMC Genomics">
        <title>Gapless genome assembly of Colletotrichum higginsianum reveals chromosome structure and association of transposable elements with secondary metabolite gene clusters.</title>
        <authorList>
            <person name="Dallery J.-F."/>
            <person name="Lapalu N."/>
            <person name="Zampounis A."/>
            <person name="Pigne S."/>
            <person name="Luyten I."/>
            <person name="Amselem J."/>
            <person name="Wittenberg A.H.J."/>
            <person name="Zhou S."/>
            <person name="de Queiroz M.V."/>
            <person name="Robin G.P."/>
            <person name="Auger A."/>
            <person name="Hainaut M."/>
            <person name="Henrissat B."/>
            <person name="Kim K.-T."/>
            <person name="Lee Y.-H."/>
            <person name="Lespinet O."/>
            <person name="Schwartz D.C."/>
            <person name="Thon M.R."/>
            <person name="O'Connell R.J."/>
        </authorList>
    </citation>
    <scope>NUCLEOTIDE SEQUENCE [LARGE SCALE GENOMIC DNA]</scope>
    <source>
        <strain evidence="4">IMI 349063</strain>
    </source>
</reference>
<dbReference type="InterPro" id="IPR019734">
    <property type="entry name" value="TPR_rpt"/>
</dbReference>
<dbReference type="PANTHER" id="PTHR47691">
    <property type="entry name" value="REGULATOR-RELATED"/>
    <property type="match status" value="1"/>
</dbReference>
<dbReference type="InterPro" id="IPR013087">
    <property type="entry name" value="Znf_C2H2_type"/>
</dbReference>
<feature type="region of interest" description="Disordered" evidence="1">
    <location>
        <begin position="1"/>
        <end position="21"/>
    </location>
</feature>
<dbReference type="Pfam" id="PF25000">
    <property type="entry name" value="DUF7779"/>
    <property type="match status" value="1"/>
</dbReference>
<evidence type="ECO:0000256" key="1">
    <source>
        <dbReference type="SAM" id="MobiDB-lite"/>
    </source>
</evidence>
<feature type="domain" description="C2H2-type" evidence="2">
    <location>
        <begin position="400"/>
        <end position="421"/>
    </location>
</feature>
<evidence type="ECO:0000313" key="3">
    <source>
        <dbReference type="EMBL" id="OBR12201.1"/>
    </source>
</evidence>
<dbReference type="Pfam" id="PF00931">
    <property type="entry name" value="NB-ARC"/>
    <property type="match status" value="1"/>
</dbReference>
<dbReference type="InterPro" id="IPR056681">
    <property type="entry name" value="DUF7779"/>
</dbReference>
<gene>
    <name evidence="3" type="ORF">CH63R_04497</name>
</gene>
<dbReference type="Pfam" id="PF13181">
    <property type="entry name" value="TPR_8"/>
    <property type="match status" value="1"/>
</dbReference>
<dbReference type="KEGG" id="chig:CH63R_04497"/>
<dbReference type="Gene3D" id="1.25.40.10">
    <property type="entry name" value="Tetratricopeptide repeat domain"/>
    <property type="match status" value="1"/>
</dbReference>
<dbReference type="Gene3D" id="3.40.50.300">
    <property type="entry name" value="P-loop containing nucleotide triphosphate hydrolases"/>
    <property type="match status" value="1"/>
</dbReference>
<dbReference type="PANTHER" id="PTHR47691:SF3">
    <property type="entry name" value="HTH-TYPE TRANSCRIPTIONAL REGULATOR RV0890C-RELATED"/>
    <property type="match status" value="1"/>
</dbReference>
<organism evidence="3 4">
    <name type="scientific">Colletotrichum higginsianum (strain IMI 349063)</name>
    <name type="common">Crucifer anthracnose fungus</name>
    <dbReference type="NCBI Taxonomy" id="759273"/>
    <lineage>
        <taxon>Eukaryota</taxon>
        <taxon>Fungi</taxon>
        <taxon>Dikarya</taxon>
        <taxon>Ascomycota</taxon>
        <taxon>Pezizomycotina</taxon>
        <taxon>Sordariomycetes</taxon>
        <taxon>Hypocreomycetidae</taxon>
        <taxon>Glomerellales</taxon>
        <taxon>Glomerellaceae</taxon>
        <taxon>Colletotrichum</taxon>
        <taxon>Colletotrichum destructivum species complex</taxon>
    </lineage>
</organism>
<dbReference type="InterPro" id="IPR002182">
    <property type="entry name" value="NB-ARC"/>
</dbReference>
<dbReference type="GeneID" id="28863579"/>
<feature type="region of interest" description="Disordered" evidence="1">
    <location>
        <begin position="237"/>
        <end position="257"/>
    </location>
</feature>
<dbReference type="InterPro" id="IPR027417">
    <property type="entry name" value="P-loop_NTPase"/>
</dbReference>
<keyword evidence="4" id="KW-1185">Reference proteome</keyword>
<dbReference type="Proteomes" id="UP000092177">
    <property type="component" value="Chromosome 3"/>
</dbReference>
<name>A0A1B7YJE3_COLHI</name>
<dbReference type="SUPFAM" id="SSF52540">
    <property type="entry name" value="P-loop containing nucleoside triphosphate hydrolases"/>
    <property type="match status" value="1"/>
</dbReference>
<dbReference type="VEuPathDB" id="FungiDB:CH63R_04497"/>
<evidence type="ECO:0000259" key="2">
    <source>
        <dbReference type="PROSITE" id="PS00028"/>
    </source>
</evidence>
<dbReference type="SUPFAM" id="SSF48452">
    <property type="entry name" value="TPR-like"/>
    <property type="match status" value="1"/>
</dbReference>
<dbReference type="SMART" id="SM00355">
    <property type="entry name" value="ZnF_C2H2"/>
    <property type="match status" value="3"/>
</dbReference>
<proteinExistence type="predicted"/>
<feature type="compositionally biased region" description="Polar residues" evidence="1">
    <location>
        <begin position="240"/>
        <end position="251"/>
    </location>
</feature>
<accession>A0A1B7YJE3</accession>
<dbReference type="GO" id="GO:0043531">
    <property type="term" value="F:ADP binding"/>
    <property type="evidence" value="ECO:0007669"/>
    <property type="project" value="InterPro"/>
</dbReference>
<dbReference type="PROSITE" id="PS00028">
    <property type="entry name" value="ZINC_FINGER_C2H2_1"/>
    <property type="match status" value="1"/>
</dbReference>
<dbReference type="RefSeq" id="XP_018160718.1">
    <property type="nucleotide sequence ID" value="XM_018299472.1"/>
</dbReference>
<evidence type="ECO:0000313" key="4">
    <source>
        <dbReference type="Proteomes" id="UP000092177"/>
    </source>
</evidence>
<protein>
    <submittedName>
        <fullName evidence="3">Transcriptional xre family</fullName>
    </submittedName>
</protein>
<comment type="caution">
    <text evidence="3">The sequence shown here is derived from an EMBL/GenBank/DDBJ whole genome shotgun (WGS) entry which is preliminary data.</text>
</comment>
<sequence>MPAATDDDSKAQRQRRNRALRERGPIAAEFEDCQQSFVRLSDALHLSRNSYLVEKCWRRFNLWDDDSGASSRTLDYNLKSSPSLVKQTTSLLHDLGWTLTHAIMAVPLEEPEDEETESGLASIKPFNNCDTALLSVDADLDNVDADVDYGTGPWLQEALDIVDNLVHLLPALRKPSEISTPEDATLDFPGCCPLQLYQEVADTMFPSADADFLNRLARTQWLNGLSLSSVHENSDMKHNANISAPTSQDQTLPRGWPSRRDTREVQAFHLLESDRISSTIRSYAETVLSRNTITDHRSTTSFGALSQAQPVRHPNVPSPPVELDQPGAGQFDCPYCHCELPLAVGTNMSHDDWASHFHQDMRPYICTFGQSRCCNVTFATREEWFLHELDFHRASQIWMCGSCAVEFRSAAEFESHLLSTHFDLPLPRDLSGLAESCKRLSYVADASWACAICRTICGSLEELENHVGNHMEAFVYNTVCEHEPLTEDDQESKDILGIVLADFLSDQIVPAAGLIGGGGDDNDDNMGTRAYAAAKPDEAVNTTRSANAGLLLDNDKANRPAAGHTSSDWTEKVTSFLGSQPHSLEAAKYNLPAQYPNFAGREQDLRRIHESLSVPGRICVLTGASGIGKTATAVQYAYRFGDGDEYAYVFWVEAEPAGLLADKYASIADALDLNRDGVQEDNSLLFRVRERLLKLDKRWLLIFDNVVSWTDISPFVTKALTLSKGSVLITTREDPRRSQQMWLHQRRIRLGPLCTDHGRELLLTSIHPHIHREDVHNDEDSELAGKIVDILEGLPLAISLVVGYVKESGCTLGDFLEMWDEKELRRMKPSKTSNTTGADAVDTTVDLLWDIGIREVPSNSRMLLNIMSFLNPDRIPKSLLVGDHEEGYLDMLNSSERLSYKRMINKLISRRLIAVKEAPNAEVEYSIHRLLKEKIILDMDDYSITDALRKTFRLIRKKFPRANHHQVPDPSTWSTCQEYMPHIETFYQIFCRERGRIEPLASVKPLELAELFYDAGFHVWSRRGTAYDGQRLLQTAIDLLDGVRYERDSKLRADINCMLGLLLLEMGCEERVEGARCLLEARRIREVIYHQHPEDHDNDVLFTNANSDYALCLMNDHQFDKAGEEMRRCFGRYEVWGPQLENPFENSKYYGNYSVVLMFQGRMDEAIGSVERCLELTQRFSGKKAQWYRRVFLLASIHLQAGDVQKALDLHLETLAARFELGGKHNTNFILSLYAVGATYHHLKNLEQATQYMNECVEYATNAQWSKVGIGRAKLHLATLYEEQGLEDKKVQTLKAEARKVLEEYRSYAAECVQSTNDELMIFDDLQPTLLGRYTGTALLKHLQANLPRRRPCSLGSEY</sequence>
<dbReference type="OrthoDB" id="6161812at2759"/>